<evidence type="ECO:0000313" key="3">
    <source>
        <dbReference type="Proteomes" id="UP000265964"/>
    </source>
</evidence>
<reference evidence="2 3" key="1">
    <citation type="submission" date="2017-08" db="EMBL/GenBank/DDBJ databases">
        <title>Reclassification of Bisgaard taxon 37 and 44.</title>
        <authorList>
            <person name="Christensen H."/>
        </authorList>
    </citation>
    <scope>NUCLEOTIDE SEQUENCE [LARGE SCALE GENOMIC DNA]</scope>
    <source>
        <strain evidence="2 3">EEAB3T1</strain>
    </source>
</reference>
<dbReference type="AlphaFoldDB" id="A0A3A1YBS5"/>
<feature type="compositionally biased region" description="Basic and acidic residues" evidence="1">
    <location>
        <begin position="165"/>
        <end position="196"/>
    </location>
</feature>
<dbReference type="OrthoDB" id="5677193at2"/>
<dbReference type="RefSeq" id="WP_119534814.1">
    <property type="nucleotide sequence ID" value="NZ_NRJF01000125.1"/>
</dbReference>
<feature type="compositionally biased region" description="Polar residues" evidence="1">
    <location>
        <begin position="26"/>
        <end position="39"/>
    </location>
</feature>
<feature type="region of interest" description="Disordered" evidence="1">
    <location>
        <begin position="1"/>
        <end position="56"/>
    </location>
</feature>
<feature type="region of interest" description="Disordered" evidence="1">
    <location>
        <begin position="165"/>
        <end position="206"/>
    </location>
</feature>
<comment type="caution">
    <text evidence="2">The sequence shown here is derived from an EMBL/GenBank/DDBJ whole genome shotgun (WGS) entry which is preliminary data.</text>
</comment>
<dbReference type="EMBL" id="NRJF01000125">
    <property type="protein sequence ID" value="RIY34826.1"/>
    <property type="molecule type" value="Genomic_DNA"/>
</dbReference>
<evidence type="ECO:0000256" key="1">
    <source>
        <dbReference type="SAM" id="MobiDB-lite"/>
    </source>
</evidence>
<dbReference type="Proteomes" id="UP000265964">
    <property type="component" value="Unassembled WGS sequence"/>
</dbReference>
<evidence type="ECO:0000313" key="2">
    <source>
        <dbReference type="EMBL" id="RIY34826.1"/>
    </source>
</evidence>
<protein>
    <submittedName>
        <fullName evidence="2">Uncharacterized protein</fullName>
    </submittedName>
</protein>
<proteinExistence type="predicted"/>
<gene>
    <name evidence="2" type="ORF">CKF59_04675</name>
</gene>
<keyword evidence="3" id="KW-1185">Reference proteome</keyword>
<organism evidence="2 3">
    <name type="scientific">Psittacicella gerlachiana</name>
    <dbReference type="NCBI Taxonomy" id="2028574"/>
    <lineage>
        <taxon>Bacteria</taxon>
        <taxon>Pseudomonadati</taxon>
        <taxon>Pseudomonadota</taxon>
        <taxon>Gammaproteobacteria</taxon>
        <taxon>Pasteurellales</taxon>
        <taxon>Psittacicellaceae</taxon>
        <taxon>Psittacicella</taxon>
    </lineage>
</organism>
<sequence length="236" mass="26525">MQKRKLTRAEANELSWALKKKKKRTGNTSGSRSNPNAKNKAQVVEKQTEAKQKPARAIPIYIPGRDKPLVNEQLQTVSQAKAQEVAQATGQNQDMVMINGELVATSTLQAQARAKARKQAREQEKKEATPAFDFAKLGKAQLRLLEKAGVEPGKEAEFFAQLAAEKKSRKEAKNTTPQHAEKEDRRIKSRDYKAGRNTDYSATQAQAEKLLAQKKTKKKEKLSGDELLDLWENTQW</sequence>
<name>A0A3A1YBS5_9GAMM</name>
<accession>A0A3A1YBS5</accession>